<evidence type="ECO:0000313" key="2">
    <source>
        <dbReference type="Proteomes" id="UP000076858"/>
    </source>
</evidence>
<sequence length="106" mass="12354">MLQTKVEEPLAIWSTVLWKNFFPIKFALHTPGRGKQKKGKGKNCFSALRRINAAIFSVVRANSRLQVEEKEDDDVELYIREWLRHSQEKCDRKGISSATYEDPMNQ</sequence>
<proteinExistence type="predicted"/>
<name>A0A164DFI7_9CRUS</name>
<dbReference type="AlphaFoldDB" id="A0A164DFI7"/>
<dbReference type="Proteomes" id="UP000076858">
    <property type="component" value="Unassembled WGS sequence"/>
</dbReference>
<organism evidence="1 2">
    <name type="scientific">Daphnia magna</name>
    <dbReference type="NCBI Taxonomy" id="35525"/>
    <lineage>
        <taxon>Eukaryota</taxon>
        <taxon>Metazoa</taxon>
        <taxon>Ecdysozoa</taxon>
        <taxon>Arthropoda</taxon>
        <taxon>Crustacea</taxon>
        <taxon>Branchiopoda</taxon>
        <taxon>Diplostraca</taxon>
        <taxon>Cladocera</taxon>
        <taxon>Anomopoda</taxon>
        <taxon>Daphniidae</taxon>
        <taxon>Daphnia</taxon>
    </lineage>
</organism>
<evidence type="ECO:0000313" key="1">
    <source>
        <dbReference type="EMBL" id="KZR95726.1"/>
    </source>
</evidence>
<gene>
    <name evidence="1" type="ORF">APZ42_010349</name>
</gene>
<protein>
    <submittedName>
        <fullName evidence="1">Uncharacterized protein</fullName>
    </submittedName>
</protein>
<accession>A0A164DFI7</accession>
<comment type="caution">
    <text evidence="1">The sequence shown here is derived from an EMBL/GenBank/DDBJ whole genome shotgun (WGS) entry which is preliminary data.</text>
</comment>
<reference evidence="1 2" key="1">
    <citation type="submission" date="2016-03" db="EMBL/GenBank/DDBJ databases">
        <title>EvidentialGene: Evidence-directed Construction of Genes on Genomes.</title>
        <authorList>
            <person name="Gilbert D.G."/>
            <person name="Choi J.-H."/>
            <person name="Mockaitis K."/>
            <person name="Colbourne J."/>
            <person name="Pfrender M."/>
        </authorList>
    </citation>
    <scope>NUCLEOTIDE SEQUENCE [LARGE SCALE GENOMIC DNA]</scope>
    <source>
        <strain evidence="1 2">Xinb3</strain>
        <tissue evidence="1">Complete organism</tissue>
    </source>
</reference>
<keyword evidence="2" id="KW-1185">Reference proteome</keyword>
<dbReference type="EMBL" id="LRGB01027428">
    <property type="protein sequence ID" value="KZR95726.1"/>
    <property type="molecule type" value="Genomic_DNA"/>
</dbReference>
<dbReference type="OrthoDB" id="6508992at2759"/>